<dbReference type="Pfam" id="PF13646">
    <property type="entry name" value="HEAT_2"/>
    <property type="match status" value="1"/>
</dbReference>
<keyword evidence="3" id="KW-1185">Reference proteome</keyword>
<dbReference type="InterPro" id="IPR004155">
    <property type="entry name" value="PBS_lyase_HEAT"/>
</dbReference>
<dbReference type="Gene3D" id="1.25.10.10">
    <property type="entry name" value="Leucine-rich Repeat Variant"/>
    <property type="match status" value="1"/>
</dbReference>
<proteinExistence type="predicted"/>
<name>A0ABW1EKD2_9BACT</name>
<dbReference type="InterPro" id="IPR011989">
    <property type="entry name" value="ARM-like"/>
</dbReference>
<dbReference type="EMBL" id="JBHSPH010000010">
    <property type="protein sequence ID" value="MFC5864772.1"/>
    <property type="molecule type" value="Genomic_DNA"/>
</dbReference>
<organism evidence="2 3">
    <name type="scientific">Acidicapsa dinghuensis</name>
    <dbReference type="NCBI Taxonomy" id="2218256"/>
    <lineage>
        <taxon>Bacteria</taxon>
        <taxon>Pseudomonadati</taxon>
        <taxon>Acidobacteriota</taxon>
        <taxon>Terriglobia</taxon>
        <taxon>Terriglobales</taxon>
        <taxon>Acidobacteriaceae</taxon>
        <taxon>Acidicapsa</taxon>
    </lineage>
</organism>
<sequence length="353" mass="38857">MQRKHYWTAVLLAALAVPMFAQQPKVSNTQFAAETVTGNLAAKLDSVAQSHDSVWAGYEIQALTKTHFTTCSSGNDPENSDDGCCGEFHLEDHEYSNHNGKNTPEVQSIYVLVRFEAGQVIRMRPVPAGCHINADGVAFTWLTGVTQEESIAYLEKLATRDSSEKHAVDGAMMVLGYHASPEATRALDRIAVSSAPMRTREQAAFWLGVMRGHDGYVALKELADKSSDSGLREKLPFDFSQNSDPAAEDELMSMAKNDSDTKVREQAIFWIAQKAGKKAVGAISDAIENDPETEVKKRAVFALSQLPKEEGVPQLIHVADTNRNPVVRKDAIFWLGQSHDPRALAYLEAILKR</sequence>
<evidence type="ECO:0000313" key="2">
    <source>
        <dbReference type="EMBL" id="MFC5864772.1"/>
    </source>
</evidence>
<evidence type="ECO:0000256" key="1">
    <source>
        <dbReference type="SAM" id="SignalP"/>
    </source>
</evidence>
<feature type="chain" id="PRO_5047146971" evidence="1">
    <location>
        <begin position="22"/>
        <end position="353"/>
    </location>
</feature>
<dbReference type="InterPro" id="IPR016024">
    <property type="entry name" value="ARM-type_fold"/>
</dbReference>
<evidence type="ECO:0000313" key="3">
    <source>
        <dbReference type="Proteomes" id="UP001596091"/>
    </source>
</evidence>
<reference evidence="3" key="1">
    <citation type="journal article" date="2019" name="Int. J. Syst. Evol. Microbiol.">
        <title>The Global Catalogue of Microorganisms (GCM) 10K type strain sequencing project: providing services to taxonomists for standard genome sequencing and annotation.</title>
        <authorList>
            <consortium name="The Broad Institute Genomics Platform"/>
            <consortium name="The Broad Institute Genome Sequencing Center for Infectious Disease"/>
            <person name="Wu L."/>
            <person name="Ma J."/>
        </authorList>
    </citation>
    <scope>NUCLEOTIDE SEQUENCE [LARGE SCALE GENOMIC DNA]</scope>
    <source>
        <strain evidence="3">JCM 4087</strain>
    </source>
</reference>
<accession>A0ABW1EKD2</accession>
<dbReference type="RefSeq" id="WP_263332575.1">
    <property type="nucleotide sequence ID" value="NZ_JAGSYH010000001.1"/>
</dbReference>
<dbReference type="SMART" id="SM00567">
    <property type="entry name" value="EZ_HEAT"/>
    <property type="match status" value="4"/>
</dbReference>
<dbReference type="Proteomes" id="UP001596091">
    <property type="component" value="Unassembled WGS sequence"/>
</dbReference>
<protein>
    <submittedName>
        <fullName evidence="2">HEAT repeat domain-containing protein</fullName>
    </submittedName>
</protein>
<gene>
    <name evidence="2" type="ORF">ACFPT7_20860</name>
</gene>
<comment type="caution">
    <text evidence="2">The sequence shown here is derived from an EMBL/GenBank/DDBJ whole genome shotgun (WGS) entry which is preliminary data.</text>
</comment>
<keyword evidence="1" id="KW-0732">Signal</keyword>
<dbReference type="SUPFAM" id="SSF48371">
    <property type="entry name" value="ARM repeat"/>
    <property type="match status" value="1"/>
</dbReference>
<feature type="signal peptide" evidence="1">
    <location>
        <begin position="1"/>
        <end position="21"/>
    </location>
</feature>